<proteinExistence type="predicted"/>
<dbReference type="GO" id="GO:0007165">
    <property type="term" value="P:signal transduction"/>
    <property type="evidence" value="ECO:0007669"/>
    <property type="project" value="InterPro"/>
</dbReference>
<sequence>MNGKRTPAREGRTAPIDWEEIHRRVEAVRAALDEGRMPSLEEKKRILRGRARALSREPEAERSPSGDIEIVEFLLAYERYGLESCWIHEVYPLKGLTPLPGTPPFVLGITNIRGQILSVIDLKKLFGLPEKGLTDLNQVIILHHDPMEFGLLADAILGVRSIAREEIQPSLPTLMGIREEYLKGVTGERVVILDAERLLSDKKMIIHDED</sequence>
<protein>
    <submittedName>
        <fullName evidence="2">Purine-binding chemotaxis protein CheW</fullName>
    </submittedName>
</protein>
<dbReference type="PANTHER" id="PTHR22617">
    <property type="entry name" value="CHEMOTAXIS SENSOR HISTIDINE KINASE-RELATED"/>
    <property type="match status" value="1"/>
</dbReference>
<dbReference type="GO" id="GO:0005829">
    <property type="term" value="C:cytosol"/>
    <property type="evidence" value="ECO:0007669"/>
    <property type="project" value="TreeGrafter"/>
</dbReference>
<comment type="caution">
    <text evidence="2">The sequence shown here is derived from an EMBL/GenBank/DDBJ whole genome shotgun (WGS) entry which is preliminary data.</text>
</comment>
<reference evidence="2" key="1">
    <citation type="submission" date="2020-07" db="EMBL/GenBank/DDBJ databases">
        <title>Huge and variable diversity of episymbiotic CPR bacteria and DPANN archaea in groundwater ecosystems.</title>
        <authorList>
            <person name="He C.Y."/>
            <person name="Keren R."/>
            <person name="Whittaker M."/>
            <person name="Farag I.F."/>
            <person name="Doudna J."/>
            <person name="Cate J.H.D."/>
            <person name="Banfield J.F."/>
        </authorList>
    </citation>
    <scope>NUCLEOTIDE SEQUENCE</scope>
    <source>
        <strain evidence="2">NC_groundwater_672_Ag_B-0.1um_62_36</strain>
    </source>
</reference>
<evidence type="ECO:0000313" key="2">
    <source>
        <dbReference type="EMBL" id="MBI2876232.1"/>
    </source>
</evidence>
<accession>A0A932CP38</accession>
<gene>
    <name evidence="2" type="ORF">HYY20_05060</name>
</gene>
<dbReference type="PANTHER" id="PTHR22617:SF23">
    <property type="entry name" value="CHEMOTAXIS PROTEIN CHEW"/>
    <property type="match status" value="1"/>
</dbReference>
<name>A0A932CP38_UNCTE</name>
<dbReference type="InterPro" id="IPR036061">
    <property type="entry name" value="CheW-like_dom_sf"/>
</dbReference>
<dbReference type="Pfam" id="PF01584">
    <property type="entry name" value="CheW"/>
    <property type="match status" value="1"/>
</dbReference>
<dbReference type="SUPFAM" id="SSF50341">
    <property type="entry name" value="CheW-like"/>
    <property type="match status" value="1"/>
</dbReference>
<dbReference type="Gene3D" id="2.40.50.180">
    <property type="entry name" value="CheA-289, Domain 4"/>
    <property type="match status" value="1"/>
</dbReference>
<dbReference type="SMART" id="SM00260">
    <property type="entry name" value="CheW"/>
    <property type="match status" value="1"/>
</dbReference>
<dbReference type="Gene3D" id="2.30.30.40">
    <property type="entry name" value="SH3 Domains"/>
    <property type="match status" value="1"/>
</dbReference>
<feature type="domain" description="CheW-like" evidence="1">
    <location>
        <begin position="67"/>
        <end position="204"/>
    </location>
</feature>
<dbReference type="GO" id="GO:0006935">
    <property type="term" value="P:chemotaxis"/>
    <property type="evidence" value="ECO:0007669"/>
    <property type="project" value="InterPro"/>
</dbReference>
<dbReference type="EMBL" id="JACPRF010000157">
    <property type="protein sequence ID" value="MBI2876232.1"/>
    <property type="molecule type" value="Genomic_DNA"/>
</dbReference>
<evidence type="ECO:0000259" key="1">
    <source>
        <dbReference type="PROSITE" id="PS50851"/>
    </source>
</evidence>
<dbReference type="AlphaFoldDB" id="A0A932CP38"/>
<dbReference type="PROSITE" id="PS50851">
    <property type="entry name" value="CHEW"/>
    <property type="match status" value="1"/>
</dbReference>
<organism evidence="2 3">
    <name type="scientific">Tectimicrobiota bacterium</name>
    <dbReference type="NCBI Taxonomy" id="2528274"/>
    <lineage>
        <taxon>Bacteria</taxon>
        <taxon>Pseudomonadati</taxon>
        <taxon>Nitrospinota/Tectimicrobiota group</taxon>
        <taxon>Candidatus Tectimicrobiota</taxon>
    </lineage>
</organism>
<dbReference type="InterPro" id="IPR002545">
    <property type="entry name" value="CheW-lke_dom"/>
</dbReference>
<dbReference type="Proteomes" id="UP000769766">
    <property type="component" value="Unassembled WGS sequence"/>
</dbReference>
<evidence type="ECO:0000313" key="3">
    <source>
        <dbReference type="Proteomes" id="UP000769766"/>
    </source>
</evidence>
<dbReference type="InterPro" id="IPR039315">
    <property type="entry name" value="CheW"/>
</dbReference>